<evidence type="ECO:0008006" key="3">
    <source>
        <dbReference type="Google" id="ProtNLM"/>
    </source>
</evidence>
<dbReference type="InterPro" id="IPR052897">
    <property type="entry name" value="Sec-Metab_Biosynth_Hydrolase"/>
</dbReference>
<dbReference type="PANTHER" id="PTHR37017">
    <property type="entry name" value="AB HYDROLASE-1 DOMAIN-CONTAINING PROTEIN-RELATED"/>
    <property type="match status" value="1"/>
</dbReference>
<keyword evidence="2" id="KW-1185">Reference proteome</keyword>
<reference evidence="1" key="1">
    <citation type="submission" date="2022-10" db="EMBL/GenBank/DDBJ databases">
        <title>The complete genomes of actinobacterial strains from the NBC collection.</title>
        <authorList>
            <person name="Joergensen T.S."/>
            <person name="Alvarez Arevalo M."/>
            <person name="Sterndorff E.B."/>
            <person name="Faurdal D."/>
            <person name="Vuksanovic O."/>
            <person name="Mourched A.-S."/>
            <person name="Charusanti P."/>
            <person name="Shaw S."/>
            <person name="Blin K."/>
            <person name="Weber T."/>
        </authorList>
    </citation>
    <scope>NUCLEOTIDE SEQUENCE</scope>
    <source>
        <strain evidence="1">NBC_00489</strain>
    </source>
</reference>
<accession>A0ABZ1VC81</accession>
<dbReference type="EMBL" id="CP108330">
    <property type="protein sequence ID" value="WUR41620.1"/>
    <property type="molecule type" value="Genomic_DNA"/>
</dbReference>
<dbReference type="Proteomes" id="UP001432161">
    <property type="component" value="Chromosome"/>
</dbReference>
<sequence length="91" mass="9814">MALEPIEVTTGRYGSIPHSYLVRARDNAVRPALQRLMVREIDAVSARPTGVVEIDSSHSPFLSPPATLAEVIEAAHTALRAADEPARTARV</sequence>
<dbReference type="Gene3D" id="3.40.50.1820">
    <property type="entry name" value="alpha/beta hydrolase"/>
    <property type="match status" value="1"/>
</dbReference>
<name>A0ABZ1VC81_9ACTN</name>
<protein>
    <recommendedName>
        <fullName evidence="3">Alpha/beta hydrolase family protein</fullName>
    </recommendedName>
</protein>
<evidence type="ECO:0000313" key="2">
    <source>
        <dbReference type="Proteomes" id="UP001432161"/>
    </source>
</evidence>
<proteinExistence type="predicted"/>
<dbReference type="PANTHER" id="PTHR37017:SF11">
    <property type="entry name" value="ESTERASE_LIPASE_THIOESTERASE DOMAIN-CONTAINING PROTEIN"/>
    <property type="match status" value="1"/>
</dbReference>
<organism evidence="1 2">
    <name type="scientific">Streptomyces griseoaurantiacus</name>
    <dbReference type="NCBI Taxonomy" id="68213"/>
    <lineage>
        <taxon>Bacteria</taxon>
        <taxon>Bacillati</taxon>
        <taxon>Actinomycetota</taxon>
        <taxon>Actinomycetes</taxon>
        <taxon>Kitasatosporales</taxon>
        <taxon>Streptomycetaceae</taxon>
        <taxon>Streptomyces</taxon>
        <taxon>Streptomyces aurantiacus group</taxon>
    </lineage>
</organism>
<evidence type="ECO:0000313" key="1">
    <source>
        <dbReference type="EMBL" id="WUR41620.1"/>
    </source>
</evidence>
<gene>
    <name evidence="1" type="ORF">OHN36_32950</name>
</gene>
<dbReference type="InterPro" id="IPR029058">
    <property type="entry name" value="AB_hydrolase_fold"/>
</dbReference>